<reference evidence="2 3" key="1">
    <citation type="submission" date="2019-02" db="EMBL/GenBank/DDBJ databases">
        <authorList>
            <consortium name="Pathogen Informatics"/>
        </authorList>
    </citation>
    <scope>NUCLEOTIDE SEQUENCE [LARGE SCALE GENOMIC DNA]</scope>
    <source>
        <strain evidence="2 3">3012STDY6944375</strain>
    </source>
</reference>
<dbReference type="Proteomes" id="UP000290013">
    <property type="component" value="Chromosome"/>
</dbReference>
<dbReference type="KEGG" id="ctai:NCTC12078_01563"/>
<accession>A0A4U8WL68</accession>
<feature type="domain" description="DNA mimic protein DMP19 C-terminal" evidence="1">
    <location>
        <begin position="36"/>
        <end position="147"/>
    </location>
</feature>
<evidence type="ECO:0000313" key="2">
    <source>
        <dbReference type="EMBL" id="VFB03548.1"/>
    </source>
</evidence>
<protein>
    <recommendedName>
        <fullName evidence="1">DNA mimic protein DMP19 C-terminal domain-containing protein</fullName>
    </recommendedName>
</protein>
<dbReference type="InterPro" id="IPR025402">
    <property type="entry name" value="DMP19_C"/>
</dbReference>
<gene>
    <name evidence="2" type="ORF">NCTC12078_01563</name>
</gene>
<dbReference type="Pfam" id="PF14300">
    <property type="entry name" value="DMP19"/>
    <property type="match status" value="1"/>
</dbReference>
<dbReference type="Gene3D" id="1.20.1420.60">
    <property type="match status" value="1"/>
</dbReference>
<sequence length="205" mass="23915">MSNQKLIEKTYLAATKGIKEDWFFSDIPYWYSYVINLSNDQQITYLTSILENQVLNGGFHQYFTNSYGQFSKETIDALIEIGAFKKSNLLDKALKIVQDKNMPDVEFRKGLMNKTLKQLFIDDDLFDSLEELDDIYYNIEDEDIAYLEKVQLIGYGIMMLEKELCSWFLKGNIQIYLEVFFGILYTLEVKAECLFGAEAIDNINK</sequence>
<dbReference type="AlphaFoldDB" id="A0A4U8WL68"/>
<name>A0A4U8WL68_9FLAO</name>
<evidence type="ECO:0000259" key="1">
    <source>
        <dbReference type="Pfam" id="PF14300"/>
    </source>
</evidence>
<proteinExistence type="predicted"/>
<organism evidence="2 3">
    <name type="scientific">Chryseobacterium taihuense</name>
    <dbReference type="NCBI Taxonomy" id="1141221"/>
    <lineage>
        <taxon>Bacteria</taxon>
        <taxon>Pseudomonadati</taxon>
        <taxon>Bacteroidota</taxon>
        <taxon>Flavobacteriia</taxon>
        <taxon>Flavobacteriales</taxon>
        <taxon>Weeksellaceae</taxon>
        <taxon>Chryseobacterium group</taxon>
        <taxon>Chryseobacterium</taxon>
    </lineage>
</organism>
<dbReference type="EMBL" id="LR215974">
    <property type="protein sequence ID" value="VFB03548.1"/>
    <property type="molecule type" value="Genomic_DNA"/>
</dbReference>
<evidence type="ECO:0000313" key="3">
    <source>
        <dbReference type="Proteomes" id="UP000290013"/>
    </source>
</evidence>